<organism evidence="2 3">
    <name type="scientific">Hyaloperonospora brassicae</name>
    <name type="common">Brassica downy mildew</name>
    <name type="synonym">Peronospora brassicae</name>
    <dbReference type="NCBI Taxonomy" id="162125"/>
    <lineage>
        <taxon>Eukaryota</taxon>
        <taxon>Sar</taxon>
        <taxon>Stramenopiles</taxon>
        <taxon>Oomycota</taxon>
        <taxon>Peronosporomycetes</taxon>
        <taxon>Peronosporales</taxon>
        <taxon>Peronosporaceae</taxon>
        <taxon>Hyaloperonospora</taxon>
    </lineage>
</organism>
<dbReference type="Pfam" id="PF00005">
    <property type="entry name" value="ABC_tran"/>
    <property type="match status" value="1"/>
</dbReference>
<dbReference type="InterPro" id="IPR022374">
    <property type="entry name" value="EttA"/>
</dbReference>
<dbReference type="SUPFAM" id="SSF52540">
    <property type="entry name" value="P-loop containing nucleoside triphosphate hydrolases"/>
    <property type="match status" value="1"/>
</dbReference>
<dbReference type="InterPro" id="IPR027417">
    <property type="entry name" value="P-loop_NTPase"/>
</dbReference>
<feature type="domain" description="ABC transporter" evidence="1">
    <location>
        <begin position="34"/>
        <end position="101"/>
    </location>
</feature>
<comment type="caution">
    <text evidence="2">The sequence shown here is derived from an EMBL/GenBank/DDBJ whole genome shotgun (WGS) entry which is preliminary data.</text>
</comment>
<dbReference type="PANTHER" id="PTHR43858:SF1">
    <property type="entry name" value="ABC TRANSPORTER-RELATED PROTEIN"/>
    <property type="match status" value="1"/>
</dbReference>
<gene>
    <name evidence="2" type="ORF">HBR001_LOCUS956</name>
</gene>
<dbReference type="GO" id="GO:0045900">
    <property type="term" value="P:negative regulation of translational elongation"/>
    <property type="evidence" value="ECO:0007669"/>
    <property type="project" value="InterPro"/>
</dbReference>
<dbReference type="AlphaFoldDB" id="A0AAV0T4N1"/>
<name>A0AAV0T4N1_HYABA</name>
<keyword evidence="3" id="KW-1185">Reference proteome</keyword>
<evidence type="ECO:0000313" key="2">
    <source>
        <dbReference type="EMBL" id="CAI5712984.1"/>
    </source>
</evidence>
<evidence type="ECO:0000259" key="1">
    <source>
        <dbReference type="Pfam" id="PF00005"/>
    </source>
</evidence>
<reference evidence="2" key="1">
    <citation type="submission" date="2022-12" db="EMBL/GenBank/DDBJ databases">
        <authorList>
            <person name="Webb A."/>
        </authorList>
    </citation>
    <scope>NUCLEOTIDE SEQUENCE</scope>
    <source>
        <strain evidence="2">Hp1</strain>
    </source>
</reference>
<dbReference type="Gene3D" id="3.40.50.300">
    <property type="entry name" value="P-loop containing nucleotide triphosphate hydrolases"/>
    <property type="match status" value="1"/>
</dbReference>
<dbReference type="InterPro" id="IPR003439">
    <property type="entry name" value="ABC_transporter-like_ATP-bd"/>
</dbReference>
<dbReference type="Proteomes" id="UP001162031">
    <property type="component" value="Unassembled WGS sequence"/>
</dbReference>
<dbReference type="GO" id="GO:0016887">
    <property type="term" value="F:ATP hydrolysis activity"/>
    <property type="evidence" value="ECO:0007669"/>
    <property type="project" value="InterPro"/>
</dbReference>
<evidence type="ECO:0000313" key="3">
    <source>
        <dbReference type="Proteomes" id="UP001162031"/>
    </source>
</evidence>
<dbReference type="GO" id="GO:0005524">
    <property type="term" value="F:ATP binding"/>
    <property type="evidence" value="ECO:0007669"/>
    <property type="project" value="InterPro"/>
</dbReference>
<sequence length="250" mass="27967">MDGLKESQELLAAFDDVSMAMGEPDADLDALLAQQATLQDKIEHLNCWDLSREVEKAMAALKVPARETDVNVLSGGELQRVALCRLLLEKPDMLLLDELTNRLDAESVHWLEEFLQKYRGTVLSITRDRYGLENVAGWVLELDRDETERAMLSVQNKLHLKLPGHKHQGSKKANKARVKKLQDMESSGFRTSARIDEGQIVVPSGSRLGNKVIKVNNLRETLDDGRVLFDKLSFEIPLHAIVGTINGNGM</sequence>
<dbReference type="PANTHER" id="PTHR43858">
    <property type="entry name" value="ENERGY-DEPENDENT TRANSLATIONAL THROTTLE PROTEIN ETTA"/>
    <property type="match status" value="1"/>
</dbReference>
<dbReference type="EMBL" id="CANTFL010000089">
    <property type="protein sequence ID" value="CAI5712984.1"/>
    <property type="molecule type" value="Genomic_DNA"/>
</dbReference>
<accession>A0AAV0T4N1</accession>
<proteinExistence type="predicted"/>
<protein>
    <recommendedName>
        <fullName evidence="1">ABC transporter domain-containing protein</fullName>
    </recommendedName>
</protein>